<gene>
    <name evidence="1" type="ORF">CDAR_555421</name>
</gene>
<dbReference type="Proteomes" id="UP001054837">
    <property type="component" value="Unassembled WGS sequence"/>
</dbReference>
<evidence type="ECO:0000313" key="1">
    <source>
        <dbReference type="EMBL" id="GIY06061.1"/>
    </source>
</evidence>
<dbReference type="AlphaFoldDB" id="A0AAV4QAN7"/>
<protein>
    <submittedName>
        <fullName evidence="1">Uncharacterized protein</fullName>
    </submittedName>
</protein>
<name>A0AAV4QAN7_9ARAC</name>
<proteinExistence type="predicted"/>
<accession>A0AAV4QAN7</accession>
<comment type="caution">
    <text evidence="1">The sequence shown here is derived from an EMBL/GenBank/DDBJ whole genome shotgun (WGS) entry which is preliminary data.</text>
</comment>
<sequence>MGHITYGQPVLSGSEYPLNSTQQLKIICKSSPIHPCRSASGSNSGIRNGRTCLNSFGTIPLNGRHHLRRNRRSIISSPYPPLSYSPHVPNVRVWL</sequence>
<keyword evidence="2" id="KW-1185">Reference proteome</keyword>
<organism evidence="1 2">
    <name type="scientific">Caerostris darwini</name>
    <dbReference type="NCBI Taxonomy" id="1538125"/>
    <lineage>
        <taxon>Eukaryota</taxon>
        <taxon>Metazoa</taxon>
        <taxon>Ecdysozoa</taxon>
        <taxon>Arthropoda</taxon>
        <taxon>Chelicerata</taxon>
        <taxon>Arachnida</taxon>
        <taxon>Araneae</taxon>
        <taxon>Araneomorphae</taxon>
        <taxon>Entelegynae</taxon>
        <taxon>Araneoidea</taxon>
        <taxon>Araneidae</taxon>
        <taxon>Caerostris</taxon>
    </lineage>
</organism>
<dbReference type="EMBL" id="BPLQ01004170">
    <property type="protein sequence ID" value="GIY06061.1"/>
    <property type="molecule type" value="Genomic_DNA"/>
</dbReference>
<reference evidence="1 2" key="1">
    <citation type="submission" date="2021-06" db="EMBL/GenBank/DDBJ databases">
        <title>Caerostris darwini draft genome.</title>
        <authorList>
            <person name="Kono N."/>
            <person name="Arakawa K."/>
        </authorList>
    </citation>
    <scope>NUCLEOTIDE SEQUENCE [LARGE SCALE GENOMIC DNA]</scope>
</reference>
<evidence type="ECO:0000313" key="2">
    <source>
        <dbReference type="Proteomes" id="UP001054837"/>
    </source>
</evidence>